<evidence type="ECO:0000256" key="3">
    <source>
        <dbReference type="ARBA" id="ARBA00022687"/>
    </source>
</evidence>
<comment type="similarity">
    <text evidence="9">Belongs to the LZTS2 family.</text>
</comment>
<evidence type="ECO:0000256" key="2">
    <source>
        <dbReference type="ARBA" id="ARBA00022618"/>
    </source>
</evidence>
<proteinExistence type="inferred from homology"/>
<dbReference type="GO" id="GO:0030496">
    <property type="term" value="C:midbody"/>
    <property type="evidence" value="ECO:0007669"/>
    <property type="project" value="UniProtKB-UniRule"/>
</dbReference>
<dbReference type="GO" id="GO:0051013">
    <property type="term" value="P:microtubule severing"/>
    <property type="evidence" value="ECO:0007669"/>
    <property type="project" value="UniProtKB-UniRule"/>
</dbReference>
<keyword evidence="5 9" id="KW-0498">Mitosis</keyword>
<comment type="function">
    <text evidence="9">Negative regulator of katanin-mediated microtubule severing and release from the centrosome. Required for central spindle formation and the completion of cytokinesis. Negative regulator of the Wnt signaling pathway. Represses beta-catenin-mediated transcriptional activation by promoting the nuclear exclusion of beta-catenin.</text>
</comment>
<dbReference type="GO" id="GO:0016055">
    <property type="term" value="P:Wnt signaling pathway"/>
    <property type="evidence" value="ECO:0007669"/>
    <property type="project" value="UniProtKB-KW"/>
</dbReference>
<keyword evidence="11" id="KW-1185">Reference proteome</keyword>
<evidence type="ECO:0000313" key="12">
    <source>
        <dbReference type="RefSeq" id="XP_013886484.1"/>
    </source>
</evidence>
<dbReference type="GO" id="GO:0000281">
    <property type="term" value="P:mitotic cytokinesis"/>
    <property type="evidence" value="ECO:0007669"/>
    <property type="project" value="UniProtKB-UniRule"/>
</dbReference>
<protein>
    <recommendedName>
        <fullName evidence="9">Leucine zipper putative tumor suppressor 2 homolog</fullName>
    </recommendedName>
    <alternativeName>
        <fullName evidence="9">Protein LAPSER1</fullName>
    </alternativeName>
</protein>
<dbReference type="GO" id="GO:0005813">
    <property type="term" value="C:centrosome"/>
    <property type="evidence" value="ECO:0007669"/>
    <property type="project" value="UniProtKB-SubCell"/>
</dbReference>
<feature type="region of interest" description="Disordered" evidence="10">
    <location>
        <begin position="171"/>
        <end position="199"/>
    </location>
</feature>
<comment type="subcellular location">
    <subcellularLocation>
        <location evidence="9">Cytoplasm</location>
    </subcellularLocation>
    <subcellularLocation>
        <location evidence="9">Cytoplasm</location>
        <location evidence="9">Cytoskeleton</location>
        <location evidence="9">Microtubule organizing center</location>
        <location evidence="9">Centrosome</location>
    </subcellularLocation>
</comment>
<dbReference type="GO" id="GO:0090090">
    <property type="term" value="P:negative regulation of canonical Wnt signaling pathway"/>
    <property type="evidence" value="ECO:0007669"/>
    <property type="project" value="TreeGrafter"/>
</dbReference>
<dbReference type="RefSeq" id="XP_013886484.1">
    <property type="nucleotide sequence ID" value="XM_014031030.1"/>
</dbReference>
<dbReference type="GO" id="GO:0005737">
    <property type="term" value="C:cytoplasm"/>
    <property type="evidence" value="ECO:0007669"/>
    <property type="project" value="UniProtKB-SubCell"/>
</dbReference>
<organism evidence="11 12">
    <name type="scientific">Austrofundulus limnaeus</name>
    <name type="common">Annual killifish</name>
    <dbReference type="NCBI Taxonomy" id="52670"/>
    <lineage>
        <taxon>Eukaryota</taxon>
        <taxon>Metazoa</taxon>
        <taxon>Chordata</taxon>
        <taxon>Craniata</taxon>
        <taxon>Vertebrata</taxon>
        <taxon>Euteleostomi</taxon>
        <taxon>Actinopterygii</taxon>
        <taxon>Neopterygii</taxon>
        <taxon>Teleostei</taxon>
        <taxon>Neoteleostei</taxon>
        <taxon>Acanthomorphata</taxon>
        <taxon>Ovalentaria</taxon>
        <taxon>Atherinomorphae</taxon>
        <taxon>Cyprinodontiformes</taxon>
        <taxon>Rivulidae</taxon>
        <taxon>Austrofundulus</taxon>
    </lineage>
</organism>
<dbReference type="FunCoup" id="A0A2I4D2N9">
    <property type="interactions" value="962"/>
</dbReference>
<evidence type="ECO:0000256" key="10">
    <source>
        <dbReference type="SAM" id="MobiDB-lite"/>
    </source>
</evidence>
<evidence type="ECO:0000313" key="11">
    <source>
        <dbReference type="Proteomes" id="UP000192220"/>
    </source>
</evidence>
<keyword evidence="6" id="KW-0175">Coiled coil</keyword>
<dbReference type="KEGG" id="alim:106534399"/>
<keyword evidence="3 9" id="KW-0879">Wnt signaling pathway</keyword>
<dbReference type="Pfam" id="PF06818">
    <property type="entry name" value="Fez1"/>
    <property type="match status" value="1"/>
</dbReference>
<accession>A0A2I4D2N9</accession>
<sequence length="781" mass="85438">MALVQALPVSDHPNPGLDLQQCRPLPSHSVPDPCSGPCGSCGSDTAMGSVSSLISGRTYQERHCRAASELITKQRRSTPATSCFRLQDNTLRSGSSLEQLLVISNQTQPQAQVLPPPLPTKKQPRPGNSAGTGDGGAVAAAAGGGSGNFGYMSDEVVLGDWNDNLVLTAASPCSDSEDQKDNRTANGNIGGPPPKLVPVSGQLEKNMEKVLIRPTAFKPVVPKNRHSVQYLSPRTGGSNLSESQASLNLLLPLGAPSSSTGTNGNVGVSISSSEGKQNSYSGGRNARSSQSCSMSDSGRNSLSSLPTHSSTGYSLALSEGSSSGSGGQVEPVPGLGRNTSGGNGSHGHSNSDSGRSSSSKSTGSGSVSGRGQPLSDSGSCGHSPPPVGGYEDVVRELEEKLRERDQELQQLRENLDENEAAICQVYEEKQRRCEREMEELRQSCASKMKQTSQKAQRAQQVLQLQVFQLQQEKKKLQEDFSSLLQDRETLERKCATIQREHTQLGPCLEETKWEVCQKSGEISLLKQQLKEIQSELSQKAGDIVVLKAQLREARSELQASQARTQDAQTALRTRSLELEVCKNELQRRKSEAELLREKIGRLEEESARLRDTLSNHAGLSLNGSVTKKGHCMSLTLQQGRGAGGRGGPSPSVYRDGDDNYLVWGGESDEAKAQRQNAETLLGLRQQVERMRAELMYERRSSEEQLSRFEEERRVWHDEKEKVIRYQKQLQQNYIQMYRRNRDLERVMRELSLELESRDMEDYEVRSGSNDIHFEEITATEI</sequence>
<dbReference type="STRING" id="52670.A0A2I4D2N9"/>
<dbReference type="OrthoDB" id="10030037at2759"/>
<gene>
    <name evidence="12" type="primary">lzts2a</name>
    <name evidence="9" type="synonym">LAPSER1</name>
    <name evidence="9" type="synonym">LZTS2</name>
</gene>
<evidence type="ECO:0000256" key="7">
    <source>
        <dbReference type="ARBA" id="ARBA00023212"/>
    </source>
</evidence>
<dbReference type="AlphaFoldDB" id="A0A2I4D2N9"/>
<dbReference type="CTD" id="570926"/>
<dbReference type="HAMAP" id="MF_03026">
    <property type="entry name" value="LZTS2"/>
    <property type="match status" value="1"/>
</dbReference>
<evidence type="ECO:0000256" key="9">
    <source>
        <dbReference type="HAMAP-Rule" id="MF_03026"/>
    </source>
</evidence>
<name>A0A2I4D2N9_AUSLI</name>
<feature type="compositionally biased region" description="Polar residues" evidence="10">
    <location>
        <begin position="256"/>
        <end position="313"/>
    </location>
</feature>
<evidence type="ECO:0000256" key="1">
    <source>
        <dbReference type="ARBA" id="ARBA00022490"/>
    </source>
</evidence>
<dbReference type="GO" id="GO:0005874">
    <property type="term" value="C:microtubule"/>
    <property type="evidence" value="ECO:0007669"/>
    <property type="project" value="UniProtKB-KW"/>
</dbReference>
<evidence type="ECO:0000256" key="6">
    <source>
        <dbReference type="ARBA" id="ARBA00023054"/>
    </source>
</evidence>
<dbReference type="PANTHER" id="PTHR19354">
    <property type="entry name" value="ZIPPER PUTATIVE TUMOR SUPPRESSOR 2 HOMOLOG-LIKE PROTEIN-RELATED"/>
    <property type="match status" value="1"/>
</dbReference>
<feature type="compositionally biased region" description="Gly residues" evidence="10">
    <location>
        <begin position="130"/>
        <end position="139"/>
    </location>
</feature>
<keyword evidence="2 9" id="KW-0132">Cell division</keyword>
<dbReference type="Proteomes" id="UP000192220">
    <property type="component" value="Unplaced"/>
</dbReference>
<feature type="region of interest" description="Disordered" evidence="10">
    <location>
        <begin position="256"/>
        <end position="390"/>
    </location>
</feature>
<keyword evidence="4 9" id="KW-0493">Microtubule</keyword>
<evidence type="ECO:0000256" key="4">
    <source>
        <dbReference type="ARBA" id="ARBA00022701"/>
    </source>
</evidence>
<keyword evidence="1 9" id="KW-0963">Cytoplasm</keyword>
<evidence type="ECO:0000256" key="5">
    <source>
        <dbReference type="ARBA" id="ARBA00022776"/>
    </source>
</evidence>
<dbReference type="PANTHER" id="PTHR19354:SF4">
    <property type="entry name" value="ZIPPER PUTATIVE TUMOR SUPPRESSOR 2-RELATED"/>
    <property type="match status" value="1"/>
</dbReference>
<dbReference type="InterPro" id="IPR028597">
    <property type="entry name" value="LZTS2"/>
</dbReference>
<keyword evidence="8 9" id="KW-0131">Cell cycle</keyword>
<reference evidence="12" key="1">
    <citation type="submission" date="2025-08" db="UniProtKB">
        <authorList>
            <consortium name="RefSeq"/>
        </authorList>
    </citation>
    <scope>IDENTIFICATION</scope>
    <source>
        <strain evidence="12">Quisiro</strain>
        <tissue evidence="12">Liver</tissue>
    </source>
</reference>
<feature type="region of interest" description="Disordered" evidence="10">
    <location>
        <begin position="107"/>
        <end position="139"/>
    </location>
</feature>
<evidence type="ECO:0000256" key="8">
    <source>
        <dbReference type="ARBA" id="ARBA00023306"/>
    </source>
</evidence>
<dbReference type="GO" id="GO:0051255">
    <property type="term" value="P:spindle midzone assembly"/>
    <property type="evidence" value="ECO:0007669"/>
    <property type="project" value="UniProtKB-UniRule"/>
</dbReference>
<dbReference type="GO" id="GO:0051168">
    <property type="term" value="P:nuclear export"/>
    <property type="evidence" value="ECO:0007669"/>
    <property type="project" value="UniProtKB-UniRule"/>
</dbReference>
<dbReference type="InParanoid" id="A0A2I4D2N9"/>
<keyword evidence="7 9" id="KW-0206">Cytoskeleton</keyword>
<feature type="compositionally biased region" description="Low complexity" evidence="10">
    <location>
        <begin position="346"/>
        <end position="371"/>
    </location>
</feature>
<dbReference type="InterPro" id="IPR045329">
    <property type="entry name" value="LZTS"/>
</dbReference>